<dbReference type="PANTHER" id="PTHR12565">
    <property type="entry name" value="STEROL REGULATORY ELEMENT-BINDING PROTEIN"/>
    <property type="match status" value="1"/>
</dbReference>
<dbReference type="FunFam" id="4.10.280.10:FF:000002">
    <property type="entry name" value="Basic helix-loop-helix transcription factor"/>
    <property type="match status" value="1"/>
</dbReference>
<dbReference type="SMART" id="SM00353">
    <property type="entry name" value="HLH"/>
    <property type="match status" value="1"/>
</dbReference>
<dbReference type="InterPro" id="IPR011598">
    <property type="entry name" value="bHLH_dom"/>
</dbReference>
<keyword evidence="3" id="KW-0804">Transcription</keyword>
<reference evidence="7 8" key="1">
    <citation type="submission" date="2024-01" db="EMBL/GenBank/DDBJ databases">
        <title>Genome assemblies of Stephania.</title>
        <authorList>
            <person name="Yang L."/>
        </authorList>
    </citation>
    <scope>NUCLEOTIDE SEQUENCE [LARGE SCALE GENOMIC DNA]</scope>
    <source>
        <strain evidence="7">QJT</strain>
        <tissue evidence="7">Leaf</tissue>
    </source>
</reference>
<name>A0AAP0JCZ1_9MAGN</name>
<dbReference type="InterPro" id="IPR036638">
    <property type="entry name" value="HLH_DNA-bd_sf"/>
</dbReference>
<evidence type="ECO:0000256" key="3">
    <source>
        <dbReference type="ARBA" id="ARBA00023163"/>
    </source>
</evidence>
<dbReference type="EMBL" id="JBBNAE010000004">
    <property type="protein sequence ID" value="KAK9130756.1"/>
    <property type="molecule type" value="Genomic_DNA"/>
</dbReference>
<evidence type="ECO:0000256" key="2">
    <source>
        <dbReference type="ARBA" id="ARBA00023015"/>
    </source>
</evidence>
<dbReference type="GO" id="GO:0005634">
    <property type="term" value="C:nucleus"/>
    <property type="evidence" value="ECO:0007669"/>
    <property type="project" value="UniProtKB-SubCell"/>
</dbReference>
<accession>A0AAP0JCZ1</accession>
<dbReference type="CDD" id="cd18919">
    <property type="entry name" value="bHLH_AtBPE_like"/>
    <property type="match status" value="1"/>
</dbReference>
<evidence type="ECO:0000256" key="4">
    <source>
        <dbReference type="ARBA" id="ARBA00023242"/>
    </source>
</evidence>
<comment type="caution">
    <text evidence="7">The sequence shown here is derived from an EMBL/GenBank/DDBJ whole genome shotgun (WGS) entry which is preliminary data.</text>
</comment>
<gene>
    <name evidence="7" type="ORF">Sjap_011243</name>
</gene>
<keyword evidence="4" id="KW-0539">Nucleus</keyword>
<dbReference type="PANTHER" id="PTHR12565:SF458">
    <property type="entry name" value="TRANSCRIPTION FACTOR BHLH49"/>
    <property type="match status" value="1"/>
</dbReference>
<comment type="subcellular location">
    <subcellularLocation>
        <location evidence="1">Nucleus</location>
    </subcellularLocation>
</comment>
<keyword evidence="8" id="KW-1185">Reference proteome</keyword>
<dbReference type="GO" id="GO:0003700">
    <property type="term" value="F:DNA-binding transcription factor activity"/>
    <property type="evidence" value="ECO:0007669"/>
    <property type="project" value="TreeGrafter"/>
</dbReference>
<evidence type="ECO:0000259" key="6">
    <source>
        <dbReference type="PROSITE" id="PS50888"/>
    </source>
</evidence>
<dbReference type="GO" id="GO:0046983">
    <property type="term" value="F:protein dimerization activity"/>
    <property type="evidence" value="ECO:0007669"/>
    <property type="project" value="InterPro"/>
</dbReference>
<dbReference type="SUPFAM" id="SSF47459">
    <property type="entry name" value="HLH, helix-loop-helix DNA-binding domain"/>
    <property type="match status" value="1"/>
</dbReference>
<dbReference type="Gene3D" id="4.10.280.10">
    <property type="entry name" value="Helix-loop-helix DNA-binding domain"/>
    <property type="match status" value="1"/>
</dbReference>
<dbReference type="PROSITE" id="PS50888">
    <property type="entry name" value="BHLH"/>
    <property type="match status" value="1"/>
</dbReference>
<feature type="domain" description="BHLH" evidence="6">
    <location>
        <begin position="163"/>
        <end position="213"/>
    </location>
</feature>
<evidence type="ECO:0000313" key="7">
    <source>
        <dbReference type="EMBL" id="KAK9130756.1"/>
    </source>
</evidence>
<keyword evidence="2" id="KW-0805">Transcription regulation</keyword>
<evidence type="ECO:0000313" key="8">
    <source>
        <dbReference type="Proteomes" id="UP001417504"/>
    </source>
</evidence>
<evidence type="ECO:0000256" key="5">
    <source>
        <dbReference type="SAM" id="MobiDB-lite"/>
    </source>
</evidence>
<feature type="region of interest" description="Disordered" evidence="5">
    <location>
        <begin position="105"/>
        <end position="151"/>
    </location>
</feature>
<organism evidence="7 8">
    <name type="scientific">Stephania japonica</name>
    <dbReference type="NCBI Taxonomy" id="461633"/>
    <lineage>
        <taxon>Eukaryota</taxon>
        <taxon>Viridiplantae</taxon>
        <taxon>Streptophyta</taxon>
        <taxon>Embryophyta</taxon>
        <taxon>Tracheophyta</taxon>
        <taxon>Spermatophyta</taxon>
        <taxon>Magnoliopsida</taxon>
        <taxon>Ranunculales</taxon>
        <taxon>Menispermaceae</taxon>
        <taxon>Menispermoideae</taxon>
        <taxon>Cissampelideae</taxon>
        <taxon>Stephania</taxon>
    </lineage>
</organism>
<sequence>MAPYWSVCGHLATLDTGQWTVAYWVFDDRLSVFVGSSNEVIDCNFLFHFYPLHGVHFVMNLARWTVACWDRDINFDSSSELDLLTMFSLFGSKFETVEVEQDKGACQSPSEAVKKGDKSKEVEVDQSPVSGPAKAAGKQGKDTSQASDGPKDEYIHVRARRGQATNSHSLAERVRREKISERMKFLQDLVPGCSKVTGKAVMLDEIINYVQSLQRQVELLQLLSCKNGEDMLHWRWVCGGAYYGCDCAQVPISRGGGCRHFCASHRRLGTVNNYQYMSPVLMMW</sequence>
<dbReference type="InterPro" id="IPR024097">
    <property type="entry name" value="bHLH_ZIP_TF"/>
</dbReference>
<protein>
    <recommendedName>
        <fullName evidence="6">BHLH domain-containing protein</fullName>
    </recommendedName>
</protein>
<dbReference type="Proteomes" id="UP001417504">
    <property type="component" value="Unassembled WGS sequence"/>
</dbReference>
<proteinExistence type="predicted"/>
<dbReference type="AlphaFoldDB" id="A0AAP0JCZ1"/>
<feature type="compositionally biased region" description="Basic and acidic residues" evidence="5">
    <location>
        <begin position="112"/>
        <end position="123"/>
    </location>
</feature>
<dbReference type="Pfam" id="PF00010">
    <property type="entry name" value="HLH"/>
    <property type="match status" value="1"/>
</dbReference>
<evidence type="ECO:0000256" key="1">
    <source>
        <dbReference type="ARBA" id="ARBA00004123"/>
    </source>
</evidence>